<feature type="region of interest" description="Disordered" evidence="1">
    <location>
        <begin position="1"/>
        <end position="25"/>
    </location>
</feature>
<evidence type="ECO:0000313" key="3">
    <source>
        <dbReference type="Proteomes" id="UP000199087"/>
    </source>
</evidence>
<gene>
    <name evidence="2" type="ORF">BN000_02617</name>
</gene>
<keyword evidence="3" id="KW-1185">Reference proteome</keyword>
<evidence type="ECO:0000256" key="1">
    <source>
        <dbReference type="SAM" id="MobiDB-lite"/>
    </source>
</evidence>
<evidence type="ECO:0000313" key="2">
    <source>
        <dbReference type="EMBL" id="CRK82674.1"/>
    </source>
</evidence>
<dbReference type="Proteomes" id="UP000199087">
    <property type="component" value="Unassembled WGS sequence"/>
</dbReference>
<reference evidence="3" key="1">
    <citation type="submission" date="2015-05" db="EMBL/GenBank/DDBJ databases">
        <authorList>
            <person name="Urmite Genomes"/>
        </authorList>
    </citation>
    <scope>NUCLEOTIDE SEQUENCE [LARGE SCALE GENOMIC DNA]</scope>
    <source>
        <strain evidence="3">LF1</strain>
    </source>
</reference>
<dbReference type="EMBL" id="CVRB01000003">
    <property type="protein sequence ID" value="CRK82674.1"/>
    <property type="molecule type" value="Genomic_DNA"/>
</dbReference>
<name>A0A0U1NXD0_9BACI</name>
<dbReference type="AlphaFoldDB" id="A0A0U1NXD0"/>
<feature type="compositionally biased region" description="Basic and acidic residues" evidence="1">
    <location>
        <begin position="16"/>
        <end position="25"/>
    </location>
</feature>
<accession>A0A0U1NXD0</accession>
<organism evidence="2 3">
    <name type="scientific">Neobacillus massiliamazoniensis</name>
    <dbReference type="NCBI Taxonomy" id="1499688"/>
    <lineage>
        <taxon>Bacteria</taxon>
        <taxon>Bacillati</taxon>
        <taxon>Bacillota</taxon>
        <taxon>Bacilli</taxon>
        <taxon>Bacillales</taxon>
        <taxon>Bacillaceae</taxon>
        <taxon>Neobacillus</taxon>
    </lineage>
</organism>
<protein>
    <submittedName>
        <fullName evidence="2">Uncharacterized protein</fullName>
    </submittedName>
</protein>
<dbReference type="RefSeq" id="WP_141650861.1">
    <property type="nucleotide sequence ID" value="NZ_CVRB01000003.1"/>
</dbReference>
<proteinExistence type="predicted"/>
<sequence>MVLPAKKETNQTLEKSYGKDKKANGDSEFKDMLIIEDTVTPEVAVKVPKAHIEIAVIALLQADYKRARFFCQLMDQRRR</sequence>